<feature type="region of interest" description="Disordered" evidence="1">
    <location>
        <begin position="55"/>
        <end position="123"/>
    </location>
</feature>
<name>A0A165EHJ7_EXIGL</name>
<evidence type="ECO:0000256" key="1">
    <source>
        <dbReference type="SAM" id="MobiDB-lite"/>
    </source>
</evidence>
<feature type="compositionally biased region" description="Low complexity" evidence="1">
    <location>
        <begin position="106"/>
        <end position="117"/>
    </location>
</feature>
<dbReference type="STRING" id="1314781.A0A165EHJ7"/>
<accession>A0A165EHJ7</accession>
<dbReference type="EMBL" id="KV426140">
    <property type="protein sequence ID" value="KZV86950.1"/>
    <property type="molecule type" value="Genomic_DNA"/>
</dbReference>
<evidence type="ECO:0000313" key="2">
    <source>
        <dbReference type="EMBL" id="KZV86950.1"/>
    </source>
</evidence>
<feature type="compositionally biased region" description="Pro residues" evidence="1">
    <location>
        <begin position="154"/>
        <end position="166"/>
    </location>
</feature>
<keyword evidence="3" id="KW-1185">Reference proteome</keyword>
<dbReference type="Proteomes" id="UP000077266">
    <property type="component" value="Unassembled WGS sequence"/>
</dbReference>
<gene>
    <name evidence="2" type="ORF">EXIGLDRAFT_213873</name>
</gene>
<dbReference type="AlphaFoldDB" id="A0A165EHJ7"/>
<dbReference type="PANTHER" id="PTHR32035">
    <property type="entry name" value="AURORA KINASE A-INTERACTING PROTEIN"/>
    <property type="match status" value="1"/>
</dbReference>
<dbReference type="PANTHER" id="PTHR32035:SF3">
    <property type="entry name" value="SMALL RIBOSOMAL SUBUNIT PROTEIN MS38"/>
    <property type="match status" value="1"/>
</dbReference>
<protein>
    <submittedName>
        <fullName evidence="2">Uncharacterized protein</fullName>
    </submittedName>
</protein>
<evidence type="ECO:0000313" key="3">
    <source>
        <dbReference type="Proteomes" id="UP000077266"/>
    </source>
</evidence>
<organism evidence="2 3">
    <name type="scientific">Exidia glandulosa HHB12029</name>
    <dbReference type="NCBI Taxonomy" id="1314781"/>
    <lineage>
        <taxon>Eukaryota</taxon>
        <taxon>Fungi</taxon>
        <taxon>Dikarya</taxon>
        <taxon>Basidiomycota</taxon>
        <taxon>Agaricomycotina</taxon>
        <taxon>Agaricomycetes</taxon>
        <taxon>Auriculariales</taxon>
        <taxon>Exidiaceae</taxon>
        <taxon>Exidia</taxon>
    </lineage>
</organism>
<dbReference type="OrthoDB" id="3268560at2759"/>
<feature type="region of interest" description="Disordered" evidence="1">
    <location>
        <begin position="154"/>
        <end position="188"/>
    </location>
</feature>
<sequence length="260" mass="28024">MSFRAPLHSLAARGLTRPVRRSYSFFSSKSGAGRYISATKPPKVAAAVAPAAPVNGQQQLDASGASGQEEIDGGAPATAPAPQLASSTAPAEDSAQRRQHPHAHESAPPSTASSTIPHPRPREDLTLNDVRLHAFFAQQRPLLLLPLSSNALFAPPPPPTPAPTPQAPAMRLDGPHISEDPPEASLDSDADANRLLSRTLIMNRVGAWAEWHRVLAELGDEAAVNVQLDSTRRKKRKKMKKHKLAKRRRVRRSFCNTLTA</sequence>
<proteinExistence type="predicted"/>
<reference evidence="2 3" key="1">
    <citation type="journal article" date="2016" name="Mol. Biol. Evol.">
        <title>Comparative Genomics of Early-Diverging Mushroom-Forming Fungi Provides Insights into the Origins of Lignocellulose Decay Capabilities.</title>
        <authorList>
            <person name="Nagy L.G."/>
            <person name="Riley R."/>
            <person name="Tritt A."/>
            <person name="Adam C."/>
            <person name="Daum C."/>
            <person name="Floudas D."/>
            <person name="Sun H."/>
            <person name="Yadav J.S."/>
            <person name="Pangilinan J."/>
            <person name="Larsson K.H."/>
            <person name="Matsuura K."/>
            <person name="Barry K."/>
            <person name="Labutti K."/>
            <person name="Kuo R."/>
            <person name="Ohm R.A."/>
            <person name="Bhattacharya S.S."/>
            <person name="Shirouzu T."/>
            <person name="Yoshinaga Y."/>
            <person name="Martin F.M."/>
            <person name="Grigoriev I.V."/>
            <person name="Hibbett D.S."/>
        </authorList>
    </citation>
    <scope>NUCLEOTIDE SEQUENCE [LARGE SCALE GENOMIC DNA]</scope>
    <source>
        <strain evidence="2 3">HHB12029</strain>
    </source>
</reference>
<dbReference type="InParanoid" id="A0A165EHJ7"/>